<feature type="region of interest" description="Disordered" evidence="2">
    <location>
        <begin position="139"/>
        <end position="184"/>
    </location>
</feature>
<dbReference type="CTD" id="91369"/>
<dbReference type="InParanoid" id="A0A3Q3NMW5"/>
<dbReference type="PANTHER" id="PTHR24192:SF3">
    <property type="entry name" value="ANKYRIN REPEAT DOMAIN 40"/>
    <property type="match status" value="1"/>
</dbReference>
<dbReference type="Pfam" id="PF13637">
    <property type="entry name" value="Ank_4"/>
    <property type="match status" value="1"/>
</dbReference>
<dbReference type="AlphaFoldDB" id="A0A3Q3NMW5"/>
<evidence type="ECO:0000313" key="3">
    <source>
        <dbReference type="Ensembl" id="ENSMAMP00000035299.1"/>
    </source>
</evidence>
<dbReference type="InterPro" id="IPR002110">
    <property type="entry name" value="Ankyrin_rpt"/>
</dbReference>
<dbReference type="PROSITE" id="PS50088">
    <property type="entry name" value="ANK_REPEAT"/>
    <property type="match status" value="1"/>
</dbReference>
<dbReference type="GeneTree" id="ENSGT00390000007792"/>
<evidence type="ECO:0000256" key="2">
    <source>
        <dbReference type="SAM" id="MobiDB-lite"/>
    </source>
</evidence>
<dbReference type="SMART" id="SM00248">
    <property type="entry name" value="ANK"/>
    <property type="match status" value="2"/>
</dbReference>
<sequence>MSTASLDKELQERLREASAIGDIDEVRTLVESGVNVNSQNEINGWTCLHWACKRNHKHIVSYLLSCGADKEILTAKDELASQLTSKPEIKRLLGVEVEEVPEVKEPELPIIPNYLSNPPFLYSKMDNKSEVILEQHLTQNGSGEHAEDTQSDSASLSPAHEPQKSQSLVSDSPAPSPRPNTHSQVQAREFIPSAQQNGVSPSPVSSHNHAVVHCTVPMDLSVEPHLNHVDYPHVVAHNGTMCSPPLASPSPSLASNSGSQVQAPVANAHPTMSRQQSIPQLSYGQAGGPMPAFQPFFFTSTFPVNVQELVLKVRIQNPNARENDFIEVELDRQELTYRSLLRVCCRELDISAEHVEKIRKLPNTMLRKDKDVARLQDFQELEVVLEKAESLSLFSGTGGLTDRPCYNMKASRLTY</sequence>
<dbReference type="PANTHER" id="PTHR24192">
    <property type="entry name" value="ANKYRIN REPEAT DOMAIN 40"/>
    <property type="match status" value="1"/>
</dbReference>
<dbReference type="InterPro" id="IPR036770">
    <property type="entry name" value="Ankyrin_rpt-contain_sf"/>
</dbReference>
<dbReference type="GeneID" id="113140838"/>
<proteinExistence type="predicted"/>
<reference evidence="3" key="2">
    <citation type="submission" date="2025-09" db="UniProtKB">
        <authorList>
            <consortium name="Ensembl"/>
        </authorList>
    </citation>
    <scope>IDENTIFICATION</scope>
</reference>
<organism evidence="3 4">
    <name type="scientific">Mastacembelus armatus</name>
    <name type="common">zig-zag eel</name>
    <dbReference type="NCBI Taxonomy" id="205130"/>
    <lineage>
        <taxon>Eukaryota</taxon>
        <taxon>Metazoa</taxon>
        <taxon>Chordata</taxon>
        <taxon>Craniata</taxon>
        <taxon>Vertebrata</taxon>
        <taxon>Euteleostomi</taxon>
        <taxon>Actinopterygii</taxon>
        <taxon>Neopterygii</taxon>
        <taxon>Teleostei</taxon>
        <taxon>Neoteleostei</taxon>
        <taxon>Acanthomorphata</taxon>
        <taxon>Anabantaria</taxon>
        <taxon>Synbranchiformes</taxon>
        <taxon>Mastacembelidae</taxon>
        <taxon>Mastacembelus</taxon>
    </lineage>
</organism>
<name>A0A3Q3NMW5_9TELE</name>
<keyword evidence="4" id="KW-1185">Reference proteome</keyword>
<accession>A0A3Q3NMW5</accession>
<dbReference type="RefSeq" id="XP_026180670.1">
    <property type="nucleotide sequence ID" value="XM_026324885.2"/>
</dbReference>
<protein>
    <submittedName>
        <fullName evidence="3">Ankyrin repeat domain 40</fullName>
    </submittedName>
</protein>
<feature type="repeat" description="ANK" evidence="1">
    <location>
        <begin position="43"/>
        <end position="75"/>
    </location>
</feature>
<dbReference type="STRING" id="205130.ENSMAMP00000035299"/>
<dbReference type="FunCoup" id="A0A3Q3NMW5">
    <property type="interactions" value="847"/>
</dbReference>
<evidence type="ECO:0000313" key="4">
    <source>
        <dbReference type="Proteomes" id="UP000261640"/>
    </source>
</evidence>
<dbReference type="SUPFAM" id="SSF48403">
    <property type="entry name" value="Ankyrin repeat"/>
    <property type="match status" value="1"/>
</dbReference>
<reference evidence="3" key="1">
    <citation type="submission" date="2025-08" db="UniProtKB">
        <authorList>
            <consortium name="Ensembl"/>
        </authorList>
    </citation>
    <scope>IDENTIFICATION</scope>
</reference>
<dbReference type="InterPro" id="IPR039195">
    <property type="entry name" value="ANKRD40"/>
</dbReference>
<dbReference type="Proteomes" id="UP000261640">
    <property type="component" value="Unplaced"/>
</dbReference>
<keyword evidence="1" id="KW-0040">ANK repeat</keyword>
<dbReference type="PROSITE" id="PS50297">
    <property type="entry name" value="ANK_REP_REGION"/>
    <property type="match status" value="1"/>
</dbReference>
<dbReference type="Ensembl" id="ENSMAMT00000036208.2">
    <property type="protein sequence ID" value="ENSMAMP00000035299.1"/>
    <property type="gene ID" value="ENSMAMG00000023696.2"/>
</dbReference>
<dbReference type="Gene3D" id="1.25.40.20">
    <property type="entry name" value="Ankyrin repeat-containing domain"/>
    <property type="match status" value="1"/>
</dbReference>
<evidence type="ECO:0000256" key="1">
    <source>
        <dbReference type="PROSITE-ProRule" id="PRU00023"/>
    </source>
</evidence>